<evidence type="ECO:0000256" key="2">
    <source>
        <dbReference type="PROSITE-ProRule" id="PRU00267"/>
    </source>
</evidence>
<dbReference type="PROSITE" id="PS50118">
    <property type="entry name" value="HMG_BOX_2"/>
    <property type="match status" value="1"/>
</dbReference>
<accession>A0ABR1QE13</accession>
<dbReference type="GeneID" id="92077231"/>
<dbReference type="EMBL" id="JAQQWE010000005">
    <property type="protein sequence ID" value="KAK7952219.1"/>
    <property type="molecule type" value="Genomic_DNA"/>
</dbReference>
<evidence type="ECO:0000256" key="3">
    <source>
        <dbReference type="SAM" id="MobiDB-lite"/>
    </source>
</evidence>
<feature type="signal peptide" evidence="4">
    <location>
        <begin position="1"/>
        <end position="19"/>
    </location>
</feature>
<sequence>MPSFIGRIAALRLAASAAATSSSRVVIAKQLGGRVSCLPQSSLRAGFVRAYATPARPKKTDAGSSTQAAGRPRKTAAAAPKAAAKKATTTTTTKKASAAKKATKPKKKAASPAKPKKKELTEVQKEKKEKAKIREEKAELKQKALFTEPKNLPSNPWMLFVTRKSAGVSSSKDTIGDRMATLSEEFKALSNADKEELQRTVEENKLQNAAAYKAWVESHTPEQIAEAQNARNALRRKFDYPKANGSHKIRDDRQPKAPRSAWVYFFRARHGSGEFTSLSPTETLKEVAQEWKNLSTVDRQPFNDLAAADLTRYKKEVESTLHREIASPR</sequence>
<dbReference type="Proteomes" id="UP001391051">
    <property type="component" value="Unassembled WGS sequence"/>
</dbReference>
<dbReference type="Pfam" id="PF00505">
    <property type="entry name" value="HMG_box"/>
    <property type="match status" value="1"/>
</dbReference>
<keyword evidence="7" id="KW-1185">Reference proteome</keyword>
<comment type="caution">
    <text evidence="6">The sequence shown here is derived from an EMBL/GenBank/DDBJ whole genome shotgun (WGS) entry which is preliminary data.</text>
</comment>
<feature type="compositionally biased region" description="Low complexity" evidence="3">
    <location>
        <begin position="75"/>
        <end position="96"/>
    </location>
</feature>
<feature type="compositionally biased region" description="Basic and acidic residues" evidence="3">
    <location>
        <begin position="118"/>
        <end position="135"/>
    </location>
</feature>
<protein>
    <recommendedName>
        <fullName evidence="5">HMG box domain-containing protein</fullName>
    </recommendedName>
</protein>
<evidence type="ECO:0000256" key="1">
    <source>
        <dbReference type="ARBA" id="ARBA00023125"/>
    </source>
</evidence>
<evidence type="ECO:0000313" key="6">
    <source>
        <dbReference type="EMBL" id="KAK7952219.1"/>
    </source>
</evidence>
<gene>
    <name evidence="6" type="ORF">PG986_007947</name>
</gene>
<dbReference type="PANTHER" id="PTHR48112">
    <property type="entry name" value="HIGH MOBILITY GROUP PROTEIN DSP1"/>
    <property type="match status" value="1"/>
</dbReference>
<dbReference type="InterPro" id="IPR009071">
    <property type="entry name" value="HMG_box_dom"/>
</dbReference>
<feature type="compositionally biased region" description="Basic residues" evidence="3">
    <location>
        <begin position="97"/>
        <end position="117"/>
    </location>
</feature>
<proteinExistence type="predicted"/>
<evidence type="ECO:0000259" key="5">
    <source>
        <dbReference type="PROSITE" id="PS50118"/>
    </source>
</evidence>
<keyword evidence="1 2" id="KW-0238">DNA-binding</keyword>
<evidence type="ECO:0000313" key="7">
    <source>
        <dbReference type="Proteomes" id="UP001391051"/>
    </source>
</evidence>
<evidence type="ECO:0000256" key="4">
    <source>
        <dbReference type="SAM" id="SignalP"/>
    </source>
</evidence>
<dbReference type="RefSeq" id="XP_066700281.1">
    <property type="nucleotide sequence ID" value="XM_066844169.1"/>
</dbReference>
<feature type="region of interest" description="Disordered" evidence="3">
    <location>
        <begin position="54"/>
        <end position="135"/>
    </location>
</feature>
<dbReference type="SUPFAM" id="SSF47095">
    <property type="entry name" value="HMG-box"/>
    <property type="match status" value="2"/>
</dbReference>
<dbReference type="InterPro" id="IPR050342">
    <property type="entry name" value="HMGB"/>
</dbReference>
<feature type="DNA-binding region" description="HMG box" evidence="2">
    <location>
        <begin position="255"/>
        <end position="321"/>
    </location>
</feature>
<dbReference type="Gene3D" id="1.10.30.10">
    <property type="entry name" value="High mobility group box domain"/>
    <property type="match status" value="2"/>
</dbReference>
<organism evidence="6 7">
    <name type="scientific">Apiospora aurea</name>
    <dbReference type="NCBI Taxonomy" id="335848"/>
    <lineage>
        <taxon>Eukaryota</taxon>
        <taxon>Fungi</taxon>
        <taxon>Dikarya</taxon>
        <taxon>Ascomycota</taxon>
        <taxon>Pezizomycotina</taxon>
        <taxon>Sordariomycetes</taxon>
        <taxon>Xylariomycetidae</taxon>
        <taxon>Amphisphaeriales</taxon>
        <taxon>Apiosporaceae</taxon>
        <taxon>Apiospora</taxon>
    </lineage>
</organism>
<name>A0ABR1QE13_9PEZI</name>
<dbReference type="SMART" id="SM00398">
    <property type="entry name" value="HMG"/>
    <property type="match status" value="2"/>
</dbReference>
<reference evidence="6 7" key="1">
    <citation type="submission" date="2023-01" db="EMBL/GenBank/DDBJ databases">
        <title>Analysis of 21 Apiospora genomes using comparative genomics revels a genus with tremendous synthesis potential of carbohydrate active enzymes and secondary metabolites.</title>
        <authorList>
            <person name="Sorensen T."/>
        </authorList>
    </citation>
    <scope>NUCLEOTIDE SEQUENCE [LARGE SCALE GENOMIC DNA]</scope>
    <source>
        <strain evidence="6 7">CBS 24483</strain>
    </source>
</reference>
<feature type="domain" description="HMG box" evidence="5">
    <location>
        <begin position="255"/>
        <end position="321"/>
    </location>
</feature>
<keyword evidence="2" id="KW-0539">Nucleus</keyword>
<keyword evidence="4" id="KW-0732">Signal</keyword>
<dbReference type="CDD" id="cd00084">
    <property type="entry name" value="HMG-box_SF"/>
    <property type="match status" value="1"/>
</dbReference>
<feature type="chain" id="PRO_5047167813" description="HMG box domain-containing protein" evidence="4">
    <location>
        <begin position="20"/>
        <end position="329"/>
    </location>
</feature>
<dbReference type="InterPro" id="IPR036910">
    <property type="entry name" value="HMG_box_dom_sf"/>
</dbReference>